<dbReference type="Proteomes" id="UP000827845">
    <property type="component" value="Segment"/>
</dbReference>
<sequence>MTSTQSCPCGMDYYGEMVSVESRLRPRNRSEICVDCRFSWGVKE</sequence>
<protein>
    <submittedName>
        <fullName evidence="1">Uncharacterized protein</fullName>
    </submittedName>
</protein>
<organism evidence="1 2">
    <name type="scientific">Haloarcula tailed virus 3</name>
    <dbReference type="NCBI Taxonomy" id="2877990"/>
    <lineage>
        <taxon>Viruses</taxon>
        <taxon>Duplodnaviria</taxon>
        <taxon>Heunggongvirae</taxon>
        <taxon>Uroviricota</taxon>
        <taxon>Caudoviricetes</taxon>
        <taxon>Kirjokansivirales</taxon>
        <taxon>Pyrstoviridae</taxon>
        <taxon>Hatrivirus</taxon>
        <taxon>Hatrivirus caudatum</taxon>
        <taxon>Hatrivirus HATV3</taxon>
    </lineage>
</organism>
<evidence type="ECO:0000313" key="2">
    <source>
        <dbReference type="Proteomes" id="UP000827845"/>
    </source>
</evidence>
<dbReference type="EMBL" id="MZ334527">
    <property type="protein sequence ID" value="UBF23430.1"/>
    <property type="molecule type" value="Genomic_DNA"/>
</dbReference>
<gene>
    <name evidence="1" type="ORF">HATV-3_gp80</name>
</gene>
<proteinExistence type="predicted"/>
<keyword evidence="2" id="KW-1185">Reference proteome</keyword>
<reference evidence="1" key="1">
    <citation type="submission" date="2021-05" db="EMBL/GenBank/DDBJ databases">
        <title>Diversity, taxonomy and evolution of archaeal viruses of the class Caudoviricetes.</title>
        <authorList>
            <person name="Liu Y."/>
            <person name="Demina T.A."/>
            <person name="Roux S."/>
            <person name="Aiewsakun P."/>
            <person name="Kazlauskas D."/>
            <person name="Simmonds P."/>
            <person name="Prangishvili D."/>
            <person name="Oksanen H.M."/>
            <person name="Krupovic M."/>
        </authorList>
    </citation>
    <scope>NUCLEOTIDE SEQUENCE</scope>
    <source>
        <strain evidence="1">HATV-3/30</strain>
    </source>
</reference>
<evidence type="ECO:0000313" key="1">
    <source>
        <dbReference type="EMBL" id="UBF23430.1"/>
    </source>
</evidence>
<accession>A0AAE8XZ91</accession>
<name>A0AAE8XZ91_9CAUD</name>